<proteinExistence type="predicted"/>
<dbReference type="AlphaFoldDB" id="A0A819TLI6"/>
<evidence type="ECO:0000313" key="1">
    <source>
        <dbReference type="EMBL" id="CAF4080295.1"/>
    </source>
</evidence>
<organism evidence="1 2">
    <name type="scientific">Rotaria sordida</name>
    <dbReference type="NCBI Taxonomy" id="392033"/>
    <lineage>
        <taxon>Eukaryota</taxon>
        <taxon>Metazoa</taxon>
        <taxon>Spiralia</taxon>
        <taxon>Gnathifera</taxon>
        <taxon>Rotifera</taxon>
        <taxon>Eurotatoria</taxon>
        <taxon>Bdelloidea</taxon>
        <taxon>Philodinida</taxon>
        <taxon>Philodinidae</taxon>
        <taxon>Rotaria</taxon>
    </lineage>
</organism>
<protein>
    <recommendedName>
        <fullName evidence="3">F-box domain-containing protein</fullName>
    </recommendedName>
</protein>
<name>A0A819TLI6_9BILA</name>
<gene>
    <name evidence="1" type="ORF">JBS370_LOCUS30665</name>
</gene>
<accession>A0A819TLI6</accession>
<evidence type="ECO:0000313" key="2">
    <source>
        <dbReference type="Proteomes" id="UP000663836"/>
    </source>
</evidence>
<sequence>MSVVKLLDLPDELILAIMKKVNPQVLLLCSMIDIGNKRLEQLAFDRCYSIDLTFDYVQPIEESLMERFYSHVMPRIGHHIQSLTINIYHISSIKTFVENNFHGALPNLTHLKILLHAKHTKTGIPYTIRNYLMSFLAGRKPLFTIVPRYFILHDYGVGEIIATLGRSSLMRSLQSFELDDNCTLAERRTGGQLLFDRIPRLTHIRISLWHFDQCIHLLNQLGSQLHSFIVTIGSVSKRGPILSSKMRSISYPNLKQMTMTIYQNCSNYEPCISLLQRMSNVEYLTLLLAIDEDSTTLNHFIDGFVLEKNILPYMSHLRQFSFHIRSMLKNASHITIDQIRQSFLRQQQPFDCVLDHFNNNSGQCQIYSLPFIGTRLDFVSNRFPLFDINKTFSNVTTLLLFDDVKPFESIFFEHVARALPRLKTLEIINQLEQREKTTTMKTNINFAHLPVLILYDIHINYAKQFLCQMDLSSLIELAINKDILLTIVAQNHPQARDNCSRVETLLTSKQLDESIDPIQNFFPLA</sequence>
<evidence type="ECO:0008006" key="3">
    <source>
        <dbReference type="Google" id="ProtNLM"/>
    </source>
</evidence>
<dbReference type="EMBL" id="CAJOBD010007179">
    <property type="protein sequence ID" value="CAF4080295.1"/>
    <property type="molecule type" value="Genomic_DNA"/>
</dbReference>
<reference evidence="1" key="1">
    <citation type="submission" date="2021-02" db="EMBL/GenBank/DDBJ databases">
        <authorList>
            <person name="Nowell W R."/>
        </authorList>
    </citation>
    <scope>NUCLEOTIDE SEQUENCE</scope>
</reference>
<comment type="caution">
    <text evidence="1">The sequence shown here is derived from an EMBL/GenBank/DDBJ whole genome shotgun (WGS) entry which is preliminary data.</text>
</comment>
<dbReference type="Proteomes" id="UP000663836">
    <property type="component" value="Unassembled WGS sequence"/>
</dbReference>